<protein>
    <submittedName>
        <fullName evidence="1">Uncharacterized protein</fullName>
    </submittedName>
</protein>
<proteinExistence type="predicted"/>
<evidence type="ECO:0000313" key="2">
    <source>
        <dbReference type="Proteomes" id="UP000194020"/>
    </source>
</evidence>
<reference evidence="1 2" key="1">
    <citation type="submission" date="2016-02" db="EMBL/GenBank/DDBJ databases">
        <title>Species-wide whole genome sequencing reveals diversity, host range in Lonsdalea quercina.</title>
        <authorList>
            <person name="Li Y."/>
        </authorList>
    </citation>
    <scope>NUCLEOTIDE SEQUENCE [LARGE SCALE GENOMIC DNA]</scope>
    <source>
        <strain evidence="1 2">LMG 26264</strain>
    </source>
</reference>
<dbReference type="AlphaFoldDB" id="A0A1X3RMH7"/>
<name>A0A1X3RMH7_9GAMM</name>
<sequence length="148" mass="16851">MYFPQSYQRHNSNKGNKKDIIMNPFVIINPISSPLIHRTLDTKVVEWDINNRSHTIIVGILDADTGLFIQDTESTISVSSDCEYLSFISQRSGHQSEPVKKFEGLANLVPLQLILIADENYPYGDEVTLTVTYRNIETTVTEFDTIKK</sequence>
<dbReference type="EMBL" id="LUTP01000075">
    <property type="protein sequence ID" value="OSN02954.1"/>
    <property type="molecule type" value="Genomic_DNA"/>
</dbReference>
<dbReference type="Proteomes" id="UP000194020">
    <property type="component" value="Unassembled WGS sequence"/>
</dbReference>
<gene>
    <name evidence="1" type="ORF">AU511_15960</name>
</gene>
<comment type="caution">
    <text evidence="1">The sequence shown here is derived from an EMBL/GenBank/DDBJ whole genome shotgun (WGS) entry which is preliminary data.</text>
</comment>
<accession>A0A1X3RMH7</accession>
<evidence type="ECO:0000313" key="1">
    <source>
        <dbReference type="EMBL" id="OSN02954.1"/>
    </source>
</evidence>
<organism evidence="1 2">
    <name type="scientific">Lonsdalea iberica</name>
    <dbReference type="NCBI Taxonomy" id="1082703"/>
    <lineage>
        <taxon>Bacteria</taxon>
        <taxon>Pseudomonadati</taxon>
        <taxon>Pseudomonadota</taxon>
        <taxon>Gammaproteobacteria</taxon>
        <taxon>Enterobacterales</taxon>
        <taxon>Pectobacteriaceae</taxon>
        <taxon>Lonsdalea</taxon>
    </lineage>
</organism>